<feature type="region of interest" description="Disordered" evidence="1">
    <location>
        <begin position="340"/>
        <end position="376"/>
    </location>
</feature>
<evidence type="ECO:0000256" key="1">
    <source>
        <dbReference type="SAM" id="MobiDB-lite"/>
    </source>
</evidence>
<feature type="compositionally biased region" description="Polar residues" evidence="1">
    <location>
        <begin position="340"/>
        <end position="352"/>
    </location>
</feature>
<reference evidence="3 4" key="1">
    <citation type="submission" date="2018-06" db="EMBL/GenBank/DDBJ databases">
        <authorList>
            <consortium name="Pathogen Informatics"/>
            <person name="Doyle S."/>
        </authorList>
    </citation>
    <scope>NUCLEOTIDE SEQUENCE [LARGE SCALE GENOMIC DNA]</scope>
    <source>
        <strain evidence="3 4">NCTC12858</strain>
    </source>
</reference>
<evidence type="ECO:0000313" key="3">
    <source>
        <dbReference type="EMBL" id="SQH72519.1"/>
    </source>
</evidence>
<dbReference type="KEGG" id="pcre:NCTC12858_00342"/>
<gene>
    <name evidence="3" type="ORF">NCTC12858_00342</name>
</gene>
<keyword evidence="2" id="KW-0812">Transmembrane</keyword>
<keyword evidence="2" id="KW-1133">Transmembrane helix</keyword>
<keyword evidence="4" id="KW-1185">Reference proteome</keyword>
<keyword evidence="2" id="KW-0472">Membrane</keyword>
<proteinExistence type="predicted"/>
<dbReference type="AlphaFoldDB" id="A0A2X4PVF2"/>
<dbReference type="Proteomes" id="UP000249300">
    <property type="component" value="Chromosome 1"/>
</dbReference>
<feature type="compositionally biased region" description="Basic and acidic residues" evidence="1">
    <location>
        <begin position="246"/>
        <end position="267"/>
    </location>
</feature>
<feature type="region of interest" description="Disordered" evidence="1">
    <location>
        <begin position="206"/>
        <end position="268"/>
    </location>
</feature>
<dbReference type="EMBL" id="LS483447">
    <property type="protein sequence ID" value="SQH72519.1"/>
    <property type="molecule type" value="Genomic_DNA"/>
</dbReference>
<organism evidence="3 4">
    <name type="scientific">Porphyromonas crevioricanis</name>
    <dbReference type="NCBI Taxonomy" id="393921"/>
    <lineage>
        <taxon>Bacteria</taxon>
        <taxon>Pseudomonadati</taxon>
        <taxon>Bacteroidota</taxon>
        <taxon>Bacteroidia</taxon>
        <taxon>Bacteroidales</taxon>
        <taxon>Porphyromonadaceae</taxon>
        <taxon>Porphyromonas</taxon>
    </lineage>
</organism>
<dbReference type="RefSeq" id="WP_023941366.1">
    <property type="nucleotide sequence ID" value="NZ_LS483447.1"/>
</dbReference>
<feature type="transmembrane region" description="Helical" evidence="2">
    <location>
        <begin position="277"/>
        <end position="297"/>
    </location>
</feature>
<protein>
    <submittedName>
        <fullName evidence="3">LysM domain/BON superfamily protein</fullName>
    </submittedName>
</protein>
<evidence type="ECO:0000256" key="2">
    <source>
        <dbReference type="SAM" id="Phobius"/>
    </source>
</evidence>
<name>A0A2X4PVF2_9PORP</name>
<feature type="compositionally biased region" description="Low complexity" evidence="1">
    <location>
        <begin position="358"/>
        <end position="375"/>
    </location>
</feature>
<evidence type="ECO:0000313" key="4">
    <source>
        <dbReference type="Proteomes" id="UP000249300"/>
    </source>
</evidence>
<sequence length="467" mass="53605">MESNSLQHELWLNRLSAASYLPVSHSELLISCLCEQLKVRLERGESIRQQGLGYWESETKGEFVALLPDGKRILLPPRVHLRLCSKPSKRLCPDEQLVRALSETSGLLLDVCQRWWNILGELLLRDLELERVVVWPEIGLFRAQEGEICFEPQGEVCEYLDRAFSVFIPVELHEKAELDDTPSLPFESIEEALQRCSLLRREDEKEEYSIDESSREIPFDNSPEQQPEERKIALPHTEVQMEEEEVFTHPEEPERETPPTDSIEHPRKGSNLVKSQWVWIALVLLLILLLLSALFLFTSQGEKKKGENLPNQSIIPQEKSRKTTSTDTVAMLAANQNLKPDSDTMKSASLANGETKESTISTSSTTSNIIETSQSTERHTENAHWVRIQPGERLNQIALREYGDKAFWVYIYRANKNRISNPDRVPSGLNIRLPRIGEYGLTRTDSVGVWQARRAEQEWNLKKTKQE</sequence>
<accession>A0A2X4PVF2</accession>
<feature type="region of interest" description="Disordered" evidence="1">
    <location>
        <begin position="303"/>
        <end position="326"/>
    </location>
</feature>